<keyword evidence="1" id="KW-0732">Signal</keyword>
<dbReference type="SUPFAM" id="SSF56935">
    <property type="entry name" value="Porins"/>
    <property type="match status" value="1"/>
</dbReference>
<accession>A0A556B019</accession>
<evidence type="ECO:0000313" key="3">
    <source>
        <dbReference type="Proteomes" id="UP000318405"/>
    </source>
</evidence>
<evidence type="ECO:0000256" key="1">
    <source>
        <dbReference type="SAM" id="SignalP"/>
    </source>
</evidence>
<proteinExistence type="predicted"/>
<organism evidence="2 3">
    <name type="scientific">Verticiella sediminum</name>
    <dbReference type="NCBI Taxonomy" id="1247510"/>
    <lineage>
        <taxon>Bacteria</taxon>
        <taxon>Pseudomonadati</taxon>
        <taxon>Pseudomonadota</taxon>
        <taxon>Betaproteobacteria</taxon>
        <taxon>Burkholderiales</taxon>
        <taxon>Alcaligenaceae</taxon>
        <taxon>Verticiella</taxon>
    </lineage>
</organism>
<gene>
    <name evidence="2" type="ORF">FOZ76_01895</name>
</gene>
<reference evidence="2 3" key="1">
    <citation type="submission" date="2019-07" db="EMBL/GenBank/DDBJ databases">
        <title>Qingshengfaniella alkalisoli gen. nov., sp. nov., isolated from saline soil.</title>
        <authorList>
            <person name="Xu L."/>
            <person name="Huang X.-X."/>
            <person name="Sun J.-Q."/>
        </authorList>
    </citation>
    <scope>NUCLEOTIDE SEQUENCE [LARGE SCALE GENOMIC DNA]</scope>
    <source>
        <strain evidence="2 3">DSM 27279</strain>
    </source>
</reference>
<keyword evidence="3" id="KW-1185">Reference proteome</keyword>
<evidence type="ECO:0008006" key="4">
    <source>
        <dbReference type="Google" id="ProtNLM"/>
    </source>
</evidence>
<name>A0A556B019_9BURK</name>
<dbReference type="InterPro" id="IPR010239">
    <property type="entry name" value="CHP02001"/>
</dbReference>
<dbReference type="NCBIfam" id="TIGR02001">
    <property type="entry name" value="gcw_chp"/>
    <property type="match status" value="1"/>
</dbReference>
<feature type="chain" id="PRO_5021916249" description="Porin" evidence="1">
    <location>
        <begin position="21"/>
        <end position="242"/>
    </location>
</feature>
<evidence type="ECO:0000313" key="2">
    <source>
        <dbReference type="EMBL" id="TSH98527.1"/>
    </source>
</evidence>
<dbReference type="AlphaFoldDB" id="A0A556B019"/>
<sequence length="242" mass="26194">MKTALLAAILASVISPAAFAQTAATTSPHSFSANVGLVSDYRFRGFTQTNLRPAIQGGFDYEHASGFYAGNWNSNVADELFPGGNIEMDLYGGYKHAFGDVELDVGGLYYYYPGSDAAKGGTIKNFELYAGLAYGPFSLKYSHGMTDFFGAPDSKNNYYVEAGLAFDLGSGWGVDAHVGYQKLKNDPAISGYVDYMAGVTYAFDDWTFGGHVVSTNKKDWYQTSRDRDAGRTGVVFSVARAF</sequence>
<feature type="signal peptide" evidence="1">
    <location>
        <begin position="1"/>
        <end position="20"/>
    </location>
</feature>
<dbReference type="Pfam" id="PF09694">
    <property type="entry name" value="Gcw_chp"/>
    <property type="match status" value="1"/>
</dbReference>
<protein>
    <recommendedName>
        <fullName evidence="4">Porin</fullName>
    </recommendedName>
</protein>
<dbReference type="EMBL" id="VLTJ01000004">
    <property type="protein sequence ID" value="TSH98527.1"/>
    <property type="molecule type" value="Genomic_DNA"/>
</dbReference>
<dbReference type="OrthoDB" id="9793561at2"/>
<comment type="caution">
    <text evidence="2">The sequence shown here is derived from an EMBL/GenBank/DDBJ whole genome shotgun (WGS) entry which is preliminary data.</text>
</comment>
<dbReference type="Proteomes" id="UP000318405">
    <property type="component" value="Unassembled WGS sequence"/>
</dbReference>
<dbReference type="RefSeq" id="WP_143946434.1">
    <property type="nucleotide sequence ID" value="NZ_BAABMB010000001.1"/>
</dbReference>